<dbReference type="EMBL" id="QYUO01000003">
    <property type="protein sequence ID" value="RJF92457.1"/>
    <property type="molecule type" value="Genomic_DNA"/>
</dbReference>
<feature type="region of interest" description="Disordered" evidence="1">
    <location>
        <begin position="1"/>
        <end position="25"/>
    </location>
</feature>
<name>A0A3A3FH36_9BURK</name>
<keyword evidence="3" id="KW-1185">Reference proteome</keyword>
<comment type="caution">
    <text evidence="2">The sequence shown here is derived from an EMBL/GenBank/DDBJ whole genome shotgun (WGS) entry which is preliminary data.</text>
</comment>
<protein>
    <submittedName>
        <fullName evidence="2">Uncharacterized protein</fullName>
    </submittedName>
</protein>
<evidence type="ECO:0000313" key="3">
    <source>
        <dbReference type="Proteomes" id="UP000265955"/>
    </source>
</evidence>
<sequence>MNRYNMMEKPMSGHQSQRAMLKAEKKDLTRQIKELAKKLTGIERMLDKLDAQTARPAGAAHKAVKAKRSERTGRRTNQQEGGLPKTGGEFWISMMGKRPRSFTDVVTRAEATIAKSMKKELTEDDKRKLSLRARVAIKTLADTKAINSVGSGRARRYSAHA</sequence>
<feature type="region of interest" description="Disordered" evidence="1">
    <location>
        <begin position="52"/>
        <end position="90"/>
    </location>
</feature>
<gene>
    <name evidence="2" type="ORF">D3871_27990</name>
</gene>
<dbReference type="AlphaFoldDB" id="A0A3A3FH36"/>
<organism evidence="2 3">
    <name type="scientific">Noviherbaspirillum saxi</name>
    <dbReference type="NCBI Taxonomy" id="2320863"/>
    <lineage>
        <taxon>Bacteria</taxon>
        <taxon>Pseudomonadati</taxon>
        <taxon>Pseudomonadota</taxon>
        <taxon>Betaproteobacteria</taxon>
        <taxon>Burkholderiales</taxon>
        <taxon>Oxalobacteraceae</taxon>
        <taxon>Noviherbaspirillum</taxon>
    </lineage>
</organism>
<evidence type="ECO:0000256" key="1">
    <source>
        <dbReference type="SAM" id="MobiDB-lite"/>
    </source>
</evidence>
<evidence type="ECO:0000313" key="2">
    <source>
        <dbReference type="EMBL" id="RJF92457.1"/>
    </source>
</evidence>
<dbReference type="Proteomes" id="UP000265955">
    <property type="component" value="Unassembled WGS sequence"/>
</dbReference>
<accession>A0A3A3FH36</accession>
<reference evidence="3" key="1">
    <citation type="submission" date="2018-09" db="EMBL/GenBank/DDBJ databases">
        <authorList>
            <person name="Zhu H."/>
        </authorList>
    </citation>
    <scope>NUCLEOTIDE SEQUENCE [LARGE SCALE GENOMIC DNA]</scope>
    <source>
        <strain evidence="3">K1R23-30</strain>
    </source>
</reference>
<proteinExistence type="predicted"/>